<keyword evidence="2" id="KW-1185">Reference proteome</keyword>
<gene>
    <name evidence="1" type="ORF">ROR02_24250</name>
</gene>
<organism evidence="1 2">
    <name type="scientific">Pararhodospirillum oryzae</name>
    <dbReference type="NCBI Taxonomy" id="478448"/>
    <lineage>
        <taxon>Bacteria</taxon>
        <taxon>Pseudomonadati</taxon>
        <taxon>Pseudomonadota</taxon>
        <taxon>Alphaproteobacteria</taxon>
        <taxon>Rhodospirillales</taxon>
        <taxon>Rhodospirillaceae</taxon>
        <taxon>Pararhodospirillum</taxon>
    </lineage>
</organism>
<dbReference type="AlphaFoldDB" id="A0A512HA04"/>
<sequence length="209" mass="22960">MTSDTSPATVPDGYLRDAKGRLVPEHLVKPLDLLMDQAVRALIGHAETLSGQIARFRGHSFDDVASLLALAADQYGARIGGAKGNITLTSYDGCFKVQVAVADRLTFGPELQIAKALIDECIVDWSEGARAEIRALVEHAFRPDKEGQVSRDAVLALRRVEIDDERWRRAMDAITDSIRVVGSKSYIRFYRRADPQAPWQAITVDLAAA</sequence>
<dbReference type="Pfam" id="PF11363">
    <property type="entry name" value="DUF3164"/>
    <property type="match status" value="1"/>
</dbReference>
<evidence type="ECO:0000313" key="1">
    <source>
        <dbReference type="EMBL" id="GEO82294.1"/>
    </source>
</evidence>
<evidence type="ECO:0000313" key="2">
    <source>
        <dbReference type="Proteomes" id="UP000321567"/>
    </source>
</evidence>
<dbReference type="InterPro" id="IPR021505">
    <property type="entry name" value="Phage_B3_Orf6"/>
</dbReference>
<protein>
    <submittedName>
        <fullName evidence="1">Sulfate transporter</fullName>
    </submittedName>
</protein>
<dbReference type="Proteomes" id="UP000321567">
    <property type="component" value="Unassembled WGS sequence"/>
</dbReference>
<proteinExistence type="predicted"/>
<name>A0A512HA04_9PROT</name>
<dbReference type="EMBL" id="BJZO01000069">
    <property type="protein sequence ID" value="GEO82294.1"/>
    <property type="molecule type" value="Genomic_DNA"/>
</dbReference>
<accession>A0A512HA04</accession>
<comment type="caution">
    <text evidence="1">The sequence shown here is derived from an EMBL/GenBank/DDBJ whole genome shotgun (WGS) entry which is preliminary data.</text>
</comment>
<reference evidence="1 2" key="1">
    <citation type="submission" date="2019-07" db="EMBL/GenBank/DDBJ databases">
        <title>Whole genome shotgun sequence of Rhodospirillum oryzae NBRC 107573.</title>
        <authorList>
            <person name="Hosoyama A."/>
            <person name="Uohara A."/>
            <person name="Ohji S."/>
            <person name="Ichikawa N."/>
        </authorList>
    </citation>
    <scope>NUCLEOTIDE SEQUENCE [LARGE SCALE GENOMIC DNA]</scope>
    <source>
        <strain evidence="1 2">NBRC 107573</strain>
    </source>
</reference>
<dbReference type="OrthoDB" id="7554786at2"/>